<evidence type="ECO:0000313" key="5">
    <source>
        <dbReference type="Proteomes" id="UP000184050"/>
    </source>
</evidence>
<dbReference type="STRING" id="1168035.SAMN05444280_13719"/>
<dbReference type="GO" id="GO:0006013">
    <property type="term" value="P:mannose metabolic process"/>
    <property type="evidence" value="ECO:0007669"/>
    <property type="project" value="InterPro"/>
</dbReference>
<reference evidence="4 5" key="1">
    <citation type="submission" date="2016-11" db="EMBL/GenBank/DDBJ databases">
        <authorList>
            <person name="Jaros S."/>
            <person name="Januszkiewicz K."/>
            <person name="Wedrychowicz H."/>
        </authorList>
    </citation>
    <scope>NUCLEOTIDE SEQUENCE [LARGE SCALE GENOMIC DNA]</scope>
    <source>
        <strain evidence="4 5">DSM 27063</strain>
    </source>
</reference>
<dbReference type="AlphaFoldDB" id="A0A1M6MYA6"/>
<dbReference type="Gene3D" id="2.70.98.30">
    <property type="entry name" value="Golgi alpha-mannosidase II, domain 4"/>
    <property type="match status" value="1"/>
</dbReference>
<keyword evidence="1" id="KW-0732">Signal</keyword>
<dbReference type="InterPro" id="IPR011013">
    <property type="entry name" value="Gal_mutarotase_sf_dom"/>
</dbReference>
<sequence>MKNKIKNFLHFLTGILMMMVIPFVSQAQKAWFADGYHGGVYGHYPMWQARFMVEKLTENPGWAINLEIEPETWDTVSVKDAENFKAFQKYYETKGRFGRVEFVNPAWAQPYCYNISGESIIRQFDYGMDKIEEYFPSATFETYSVEEPCFTSSLPQILKGFNFKYAVIRNPNTCWGGYTSGFNKDLVNWIGPDGTSLVSVPRYGCEDLSDESTWQTESWTNSDEFIEKCFNYGVKYPVGMCFQDAGWDGGPWNNEYEPTTYTIWTDYFEMIEDKVEPTDWRFSLEDVKPGLVWGSQVLQKIAQEVRVSENKIIMAEKMATLDFLYNKAPWPEEDLAEAWRTLMLAQHHDCWIVPYNGRPGNTWADKVTRWTNSTNRIAEEKISRMFNREGNAEGTEYIRVYNTHGSTRTEQAELLLPEGFNADILTIYNSDGEIVPSQVTIDSNGNSILCFEATVPGLGFSTFRLKNDSEKSHDKFSEKFSDEILQIETDFYKATISPSQGGSITSLIDKKNGNRQLVEKGKLLNNLKGFFYDEGKFHQGSENIATVSIVEDGQLFTKIKIENRIAENNYIQLVTFNKNNSRIDFSLQIDWNGQPGIGAYDNSENYEAEDRAKAFYNDKYKLHLEFSLNNLGERLFKNAPFDVCESELDNTLYSSWDSIKHNVIVNWVDVTDPSKDYGVALFSDHTTSYLQTDELPLGLTVQYVGKALWGRNYRIHGPTKMNYALLPHKGDWEKGLVQEASSQWNEPLIAKFADGSTNTMKESFFEIMDENLEVSSMTIEDEDLIVRFYNSSSDNKPQKIKWNCMAKRVEQVDLNGNFISEVGVQIESDRQFTTEISLPQFGFKTLRLKGIKIDKN</sequence>
<dbReference type="Proteomes" id="UP000184050">
    <property type="component" value="Unassembled WGS sequence"/>
</dbReference>
<dbReference type="SUPFAM" id="SSF88713">
    <property type="entry name" value="Glycoside hydrolase/deacetylase"/>
    <property type="match status" value="1"/>
</dbReference>
<dbReference type="PANTHER" id="PTHR46017">
    <property type="entry name" value="ALPHA-MANNOSIDASE 2C1"/>
    <property type="match status" value="1"/>
</dbReference>
<dbReference type="EMBL" id="FQZE01000037">
    <property type="protein sequence ID" value="SHJ88418.1"/>
    <property type="molecule type" value="Genomic_DNA"/>
</dbReference>
<evidence type="ECO:0000313" key="4">
    <source>
        <dbReference type="EMBL" id="SHJ88418.1"/>
    </source>
</evidence>
<feature type="domain" description="Glycoside hydrolase family 38 N-terminal" evidence="2">
    <location>
        <begin position="93"/>
        <end position="199"/>
    </location>
</feature>
<feature type="chain" id="PRO_5012545247" evidence="1">
    <location>
        <begin position="28"/>
        <end position="856"/>
    </location>
</feature>
<dbReference type="PANTHER" id="PTHR46017:SF1">
    <property type="entry name" value="ALPHA-MANNOSIDASE 2C1"/>
    <property type="match status" value="1"/>
</dbReference>
<protein>
    <submittedName>
        <fullName evidence="4">Alpha-mannosidase</fullName>
    </submittedName>
</protein>
<evidence type="ECO:0000256" key="1">
    <source>
        <dbReference type="SAM" id="SignalP"/>
    </source>
</evidence>
<organism evidence="4 5">
    <name type="scientific">Tangfeifania diversioriginum</name>
    <dbReference type="NCBI Taxonomy" id="1168035"/>
    <lineage>
        <taxon>Bacteria</taxon>
        <taxon>Pseudomonadati</taxon>
        <taxon>Bacteroidota</taxon>
        <taxon>Bacteroidia</taxon>
        <taxon>Marinilabiliales</taxon>
        <taxon>Prolixibacteraceae</taxon>
        <taxon>Tangfeifania</taxon>
    </lineage>
</organism>
<proteinExistence type="predicted"/>
<dbReference type="GO" id="GO:0009313">
    <property type="term" value="P:oligosaccharide catabolic process"/>
    <property type="evidence" value="ECO:0007669"/>
    <property type="project" value="TreeGrafter"/>
</dbReference>
<evidence type="ECO:0000259" key="2">
    <source>
        <dbReference type="Pfam" id="PF01074"/>
    </source>
</evidence>
<dbReference type="RefSeq" id="WP_073172972.1">
    <property type="nucleotide sequence ID" value="NZ_FQZE01000037.1"/>
</dbReference>
<keyword evidence="5" id="KW-1185">Reference proteome</keyword>
<feature type="domain" description="Glycosyl hydrolase family 38 C-terminal" evidence="3">
    <location>
        <begin position="487"/>
        <end position="687"/>
    </location>
</feature>
<evidence type="ECO:0000259" key="3">
    <source>
        <dbReference type="Pfam" id="PF07748"/>
    </source>
</evidence>
<dbReference type="GO" id="GO:0004559">
    <property type="term" value="F:alpha-mannosidase activity"/>
    <property type="evidence" value="ECO:0007669"/>
    <property type="project" value="InterPro"/>
</dbReference>
<dbReference type="Pfam" id="PF07748">
    <property type="entry name" value="Glyco_hydro_38C"/>
    <property type="match status" value="1"/>
</dbReference>
<feature type="signal peptide" evidence="1">
    <location>
        <begin position="1"/>
        <end position="27"/>
    </location>
</feature>
<dbReference type="InterPro" id="IPR013780">
    <property type="entry name" value="Glyco_hydro_b"/>
</dbReference>
<dbReference type="InterPro" id="IPR028995">
    <property type="entry name" value="Glyco_hydro_57/38_cen_sf"/>
</dbReference>
<dbReference type="InterPro" id="IPR000602">
    <property type="entry name" value="Glyco_hydro_38_N"/>
</dbReference>
<dbReference type="InterPro" id="IPR011330">
    <property type="entry name" value="Glyco_hydro/deAcase_b/a-brl"/>
</dbReference>
<dbReference type="GO" id="GO:0030246">
    <property type="term" value="F:carbohydrate binding"/>
    <property type="evidence" value="ECO:0007669"/>
    <property type="project" value="InterPro"/>
</dbReference>
<dbReference type="Pfam" id="PF01074">
    <property type="entry name" value="Glyco_hydro_38N"/>
    <property type="match status" value="1"/>
</dbReference>
<dbReference type="SUPFAM" id="SSF74650">
    <property type="entry name" value="Galactose mutarotase-like"/>
    <property type="match status" value="1"/>
</dbReference>
<dbReference type="InterPro" id="IPR027291">
    <property type="entry name" value="Glyco_hydro_38_N_sf"/>
</dbReference>
<name>A0A1M6MYA6_9BACT</name>
<dbReference type="Gene3D" id="3.20.110.10">
    <property type="entry name" value="Glycoside hydrolase 38, N terminal domain"/>
    <property type="match status" value="1"/>
</dbReference>
<dbReference type="InterPro" id="IPR011682">
    <property type="entry name" value="Glyco_hydro_38_C"/>
</dbReference>
<dbReference type="OrthoDB" id="9772207at2"/>
<dbReference type="Gene3D" id="2.60.40.1180">
    <property type="entry name" value="Golgi alpha-mannosidase II"/>
    <property type="match status" value="1"/>
</dbReference>
<accession>A0A1M6MYA6</accession>
<dbReference type="SUPFAM" id="SSF88688">
    <property type="entry name" value="Families 57/38 glycoside transferase middle domain"/>
    <property type="match status" value="1"/>
</dbReference>
<gene>
    <name evidence="4" type="ORF">SAMN05444280_13719</name>
</gene>